<evidence type="ECO:0000259" key="3">
    <source>
        <dbReference type="PROSITE" id="PS50977"/>
    </source>
</evidence>
<feature type="domain" description="HTH tetR-type" evidence="3">
    <location>
        <begin position="4"/>
        <end position="64"/>
    </location>
</feature>
<sequence length="174" mass="19219">MSAAERRELVLRAAQIEFGSGGYAGTSTEAIARRVGVSQPYLFRLFPSKKALFLATVDRCFDDMRDLFDRAAGDRTGDEALEAMGHAYNSLLDNREILQMQLQTWATACEDSDVRALARRRLSELWQQVERISGAGSEQVIEFMGRGMLLNVLAAVGLPRMEEQLGEALNGGSD</sequence>
<comment type="caution">
    <text evidence="4">The sequence shown here is derived from an EMBL/GenBank/DDBJ whole genome shotgun (WGS) entry which is preliminary data.</text>
</comment>
<dbReference type="GO" id="GO:0000976">
    <property type="term" value="F:transcription cis-regulatory region binding"/>
    <property type="evidence" value="ECO:0007669"/>
    <property type="project" value="TreeGrafter"/>
</dbReference>
<dbReference type="InterPro" id="IPR009057">
    <property type="entry name" value="Homeodomain-like_sf"/>
</dbReference>
<accession>A0A8J3LRM9</accession>
<keyword evidence="1 2" id="KW-0238">DNA-binding</keyword>
<dbReference type="InterPro" id="IPR001647">
    <property type="entry name" value="HTH_TetR"/>
</dbReference>
<evidence type="ECO:0000313" key="5">
    <source>
        <dbReference type="Proteomes" id="UP000653674"/>
    </source>
</evidence>
<dbReference type="Gene3D" id="1.10.357.10">
    <property type="entry name" value="Tetracycline Repressor, domain 2"/>
    <property type="match status" value="1"/>
</dbReference>
<evidence type="ECO:0000313" key="4">
    <source>
        <dbReference type="EMBL" id="GIG72396.1"/>
    </source>
</evidence>
<dbReference type="Proteomes" id="UP000653674">
    <property type="component" value="Unassembled WGS sequence"/>
</dbReference>
<name>A0A8J3LRM9_9ACTN</name>
<dbReference type="GO" id="GO:0003700">
    <property type="term" value="F:DNA-binding transcription factor activity"/>
    <property type="evidence" value="ECO:0007669"/>
    <property type="project" value="TreeGrafter"/>
</dbReference>
<dbReference type="PRINTS" id="PR00455">
    <property type="entry name" value="HTHTETR"/>
</dbReference>
<dbReference type="Pfam" id="PF00440">
    <property type="entry name" value="TetR_N"/>
    <property type="match status" value="1"/>
</dbReference>
<dbReference type="EMBL" id="BONU01000003">
    <property type="protein sequence ID" value="GIG72396.1"/>
    <property type="molecule type" value="Genomic_DNA"/>
</dbReference>
<dbReference type="PANTHER" id="PTHR30055">
    <property type="entry name" value="HTH-TYPE TRANSCRIPTIONAL REGULATOR RUTR"/>
    <property type="match status" value="1"/>
</dbReference>
<reference evidence="4" key="1">
    <citation type="submission" date="2021-01" db="EMBL/GenBank/DDBJ databases">
        <title>Whole genome shotgun sequence of Planosporangium flavigriseum NBRC 105377.</title>
        <authorList>
            <person name="Komaki H."/>
            <person name="Tamura T."/>
        </authorList>
    </citation>
    <scope>NUCLEOTIDE SEQUENCE</scope>
    <source>
        <strain evidence="4">NBRC 105377</strain>
    </source>
</reference>
<dbReference type="PANTHER" id="PTHR30055:SF146">
    <property type="entry name" value="HTH-TYPE TRANSCRIPTIONAL DUAL REGULATOR CECR"/>
    <property type="match status" value="1"/>
</dbReference>
<evidence type="ECO:0000256" key="1">
    <source>
        <dbReference type="ARBA" id="ARBA00023125"/>
    </source>
</evidence>
<dbReference type="InterPro" id="IPR050109">
    <property type="entry name" value="HTH-type_TetR-like_transc_reg"/>
</dbReference>
<feature type="DNA-binding region" description="H-T-H motif" evidence="2">
    <location>
        <begin position="27"/>
        <end position="46"/>
    </location>
</feature>
<gene>
    <name evidence="4" type="ORF">Pfl04_08000</name>
</gene>
<keyword evidence="5" id="KW-1185">Reference proteome</keyword>
<dbReference type="SUPFAM" id="SSF46689">
    <property type="entry name" value="Homeodomain-like"/>
    <property type="match status" value="1"/>
</dbReference>
<evidence type="ECO:0000256" key="2">
    <source>
        <dbReference type="PROSITE-ProRule" id="PRU00335"/>
    </source>
</evidence>
<protein>
    <submittedName>
        <fullName evidence="4">TetR family transcriptional regulator</fullName>
    </submittedName>
</protein>
<proteinExistence type="predicted"/>
<dbReference type="PROSITE" id="PS50977">
    <property type="entry name" value="HTH_TETR_2"/>
    <property type="match status" value="1"/>
</dbReference>
<organism evidence="4 5">
    <name type="scientific">Planosporangium flavigriseum</name>
    <dbReference type="NCBI Taxonomy" id="373681"/>
    <lineage>
        <taxon>Bacteria</taxon>
        <taxon>Bacillati</taxon>
        <taxon>Actinomycetota</taxon>
        <taxon>Actinomycetes</taxon>
        <taxon>Micromonosporales</taxon>
        <taxon>Micromonosporaceae</taxon>
        <taxon>Planosporangium</taxon>
    </lineage>
</organism>
<dbReference type="AlphaFoldDB" id="A0A8J3LRM9"/>